<dbReference type="EMBL" id="MZ405018">
    <property type="protein sequence ID" value="QYV43172.1"/>
    <property type="molecule type" value="Genomic_DNA"/>
</dbReference>
<dbReference type="PROSITE" id="PS52020">
    <property type="entry name" value="CRESS_DNA_REP"/>
    <property type="match status" value="1"/>
</dbReference>
<dbReference type="InterPro" id="IPR049912">
    <property type="entry name" value="CRESS_DNA_REP"/>
</dbReference>
<keyword evidence="19" id="KW-0511">Multifunctional enzyme</keyword>
<evidence type="ECO:0000256" key="8">
    <source>
        <dbReference type="ARBA" id="ARBA00022695"/>
    </source>
</evidence>
<keyword evidence="8" id="KW-0548">Nucleotidyltransferase</keyword>
<comment type="similarity">
    <text evidence="4">Belongs to the nanoviruses/circoviruses replication-associated protein family.</text>
</comment>
<name>A0A8G0QEL1_9VIRU</name>
<dbReference type="GO" id="GO:0016779">
    <property type="term" value="F:nucleotidyltransferase activity"/>
    <property type="evidence" value="ECO:0007669"/>
    <property type="project" value="UniProtKB-KW"/>
</dbReference>
<reference evidence="27" key="1">
    <citation type="journal article" date="2021" name="J. Virol.">
        <title>Redondovirus diversity and evolution on global, individual, and molecular scales.</title>
        <authorList>
            <person name="Taylor L.J."/>
            <person name="Dothard M.I."/>
            <person name="Rubel M.A."/>
            <person name="Allen A.A."/>
            <person name="Hwang Y."/>
            <person name="Roche A.M."/>
            <person name="Graham-Wooten J."/>
            <person name="Fitzgerald A.S."/>
            <person name="Khatib L.A."/>
            <person name="Ranciaro A."/>
            <person name="Thompson S.R."/>
            <person name="Beggs W.R."/>
            <person name="Campbell M.C."/>
            <person name="Mokone G.G."/>
            <person name="Wata Mpoloka S."/>
            <person name="Fokunang C."/>
            <person name="Njamnshi A.K."/>
            <person name="Mbunwe E."/>
            <person name="Woldemeskel D."/>
            <person name="Belay G."/>
            <person name="Nyambo T."/>
            <person name="Tishkoff S.A."/>
            <person name="Collman R.G."/>
            <person name="Bushman F.D."/>
        </authorList>
    </citation>
    <scope>NUCLEOTIDE SEQUENCE</scope>
    <source>
        <strain evidence="26">CM895-10</strain>
        <strain evidence="27">CM895-11</strain>
        <strain evidence="24">CM895-8</strain>
        <strain evidence="25">CM895-9</strain>
    </source>
</reference>
<evidence type="ECO:0000256" key="1">
    <source>
        <dbReference type="ARBA" id="ARBA00001936"/>
    </source>
</evidence>
<evidence type="ECO:0000256" key="10">
    <source>
        <dbReference type="ARBA" id="ARBA00022722"/>
    </source>
</evidence>
<evidence type="ECO:0000313" key="25">
    <source>
        <dbReference type="EMBL" id="QYV43175.1"/>
    </source>
</evidence>
<dbReference type="GO" id="GO:0003724">
    <property type="term" value="F:RNA helicase activity"/>
    <property type="evidence" value="ECO:0007669"/>
    <property type="project" value="InterPro"/>
</dbReference>
<keyword evidence="13" id="KW-0255">Endonuclease</keyword>
<keyword evidence="9" id="KW-0235">DNA replication</keyword>
<evidence type="ECO:0000256" key="20">
    <source>
        <dbReference type="ARBA" id="ARBA00030754"/>
    </source>
</evidence>
<dbReference type="EMBL" id="MZ405020">
    <property type="protein sequence ID" value="QYV43178.1"/>
    <property type="molecule type" value="Genomic_DNA"/>
</dbReference>
<sequence length="346" mass="40377">MTSLKLDQKTIFATYNDPENKIVDPKCLLTKLSANFEEWNVIYGTAGKEVAPTTGTVHYHALLVLERKCRTRNGANLLKIEEIIPHLEKIRNGIKFIVNYCQKDGNYAEIGKKPYKEEMSKKEKNMKLLNGNLEELFTTGEIGPIDVIRAEKIRSIFMKNSKPEKYKKRLILWFKGPTGEGKTRTAIQLAEQYFNNDYWISNDSLHWFDGYNSQKVSIIDDFRKSMLTDWNFLLRLLDGYNLIVQIKGGYVKWNPDVVIITSPASPEEAFQWINKDGQVEAWDKQDQLTRRLMHDEELQVYEFPLWEDELKRLESTIRRFLGLPEEDNMLPEEWSIIEPEGFITPG</sequence>
<keyword evidence="7" id="KW-0808">Transferase</keyword>
<evidence type="ECO:0000256" key="21">
    <source>
        <dbReference type="ARBA" id="ARBA00032243"/>
    </source>
</evidence>
<keyword evidence="17" id="KW-0190">Covalent protein-DNA linkage</keyword>
<evidence type="ECO:0000256" key="22">
    <source>
        <dbReference type="ARBA" id="ARBA00049360"/>
    </source>
</evidence>
<evidence type="ECO:0000259" key="23">
    <source>
        <dbReference type="PROSITE" id="PS52020"/>
    </source>
</evidence>
<dbReference type="GO" id="GO:0003723">
    <property type="term" value="F:RNA binding"/>
    <property type="evidence" value="ECO:0007669"/>
    <property type="project" value="InterPro"/>
</dbReference>
<dbReference type="InterPro" id="IPR000605">
    <property type="entry name" value="Helicase_SF3_ssDNA/RNA_vir"/>
</dbReference>
<keyword evidence="16" id="KW-0067">ATP-binding</keyword>
<evidence type="ECO:0000313" key="26">
    <source>
        <dbReference type="EMBL" id="QYV43178.1"/>
    </source>
</evidence>
<dbReference type="GO" id="GO:0005524">
    <property type="term" value="F:ATP binding"/>
    <property type="evidence" value="ECO:0007669"/>
    <property type="project" value="UniProtKB-KW"/>
</dbReference>
<dbReference type="EMBL" id="MZ405019">
    <property type="protein sequence ID" value="QYV43175.1"/>
    <property type="molecule type" value="Genomic_DNA"/>
</dbReference>
<keyword evidence="14" id="KW-0378">Hydrolase</keyword>
<evidence type="ECO:0000313" key="27">
    <source>
        <dbReference type="EMBL" id="QYV43181.1"/>
    </source>
</evidence>
<evidence type="ECO:0000256" key="12">
    <source>
        <dbReference type="ARBA" id="ARBA00022741"/>
    </source>
</evidence>
<organism evidence="27">
    <name type="scientific">Vientovirus</name>
    <dbReference type="NCBI Taxonomy" id="2732655"/>
    <lineage>
        <taxon>Viruses</taxon>
        <taxon>Monodnaviria</taxon>
        <taxon>Shotokuvirae</taxon>
        <taxon>Cressdnaviricota</taxon>
        <taxon>Arfiviricetes</taxon>
        <taxon>Recrevirales</taxon>
        <taxon>Redondoviridae</taxon>
        <taxon>Torbevirus</taxon>
        <taxon>Torbevirus viento</taxon>
    </lineage>
</organism>
<dbReference type="GO" id="GO:0042025">
    <property type="term" value="C:host cell nucleus"/>
    <property type="evidence" value="ECO:0007669"/>
    <property type="project" value="UniProtKB-SubCell"/>
</dbReference>
<evidence type="ECO:0000256" key="17">
    <source>
        <dbReference type="ARBA" id="ARBA00023124"/>
    </source>
</evidence>
<keyword evidence="6" id="KW-1048">Host nucleus</keyword>
<protein>
    <recommendedName>
        <fullName evidence="5">Replication-associated protein</fullName>
    </recommendedName>
    <alternativeName>
        <fullName evidence="20">ATP-dependent helicase Rep</fullName>
    </alternativeName>
    <alternativeName>
        <fullName evidence="21">RepP</fullName>
    </alternativeName>
</protein>
<evidence type="ECO:0000256" key="15">
    <source>
        <dbReference type="ARBA" id="ARBA00022806"/>
    </source>
</evidence>
<keyword evidence="15" id="KW-0347">Helicase</keyword>
<dbReference type="InterPro" id="IPR027417">
    <property type="entry name" value="P-loop_NTPase"/>
</dbReference>
<evidence type="ECO:0000256" key="19">
    <source>
        <dbReference type="ARBA" id="ARBA00023268"/>
    </source>
</evidence>
<proteinExistence type="inferred from homology"/>
<evidence type="ECO:0000256" key="14">
    <source>
        <dbReference type="ARBA" id="ARBA00022801"/>
    </source>
</evidence>
<comment type="cofactor">
    <cofactor evidence="1">
        <name>Mn(2+)</name>
        <dbReference type="ChEBI" id="CHEBI:29035"/>
    </cofactor>
</comment>
<dbReference type="Gene3D" id="3.40.50.300">
    <property type="entry name" value="P-loop containing nucleotide triphosphate hydrolases"/>
    <property type="match status" value="1"/>
</dbReference>
<dbReference type="GO" id="GO:0006260">
    <property type="term" value="P:DNA replication"/>
    <property type="evidence" value="ECO:0007669"/>
    <property type="project" value="UniProtKB-KW"/>
</dbReference>
<keyword evidence="11" id="KW-0479">Metal-binding</keyword>
<dbReference type="Pfam" id="PF00910">
    <property type="entry name" value="RNA_helicase"/>
    <property type="match status" value="1"/>
</dbReference>
<dbReference type="GO" id="GO:0003677">
    <property type="term" value="F:DNA binding"/>
    <property type="evidence" value="ECO:0007669"/>
    <property type="project" value="UniProtKB-KW"/>
</dbReference>
<evidence type="ECO:0000256" key="3">
    <source>
        <dbReference type="ARBA" id="ARBA00004147"/>
    </source>
</evidence>
<comment type="subcellular location">
    <subcellularLocation>
        <location evidence="3">Host nucleus</location>
    </subcellularLocation>
</comment>
<comment type="cofactor">
    <cofactor evidence="2">
        <name>Mg(2+)</name>
        <dbReference type="ChEBI" id="CHEBI:18420"/>
    </cofactor>
</comment>
<evidence type="ECO:0000256" key="7">
    <source>
        <dbReference type="ARBA" id="ARBA00022679"/>
    </source>
</evidence>
<keyword evidence="18" id="KW-0238">DNA-binding</keyword>
<evidence type="ECO:0000256" key="6">
    <source>
        <dbReference type="ARBA" id="ARBA00022562"/>
    </source>
</evidence>
<dbReference type="GO" id="GO:0046872">
    <property type="term" value="F:metal ion binding"/>
    <property type="evidence" value="ECO:0007669"/>
    <property type="project" value="UniProtKB-KW"/>
</dbReference>
<comment type="catalytic activity">
    <reaction evidence="22">
        <text>ATP + H2O = ADP + phosphate + H(+)</text>
        <dbReference type="Rhea" id="RHEA:13065"/>
        <dbReference type="ChEBI" id="CHEBI:15377"/>
        <dbReference type="ChEBI" id="CHEBI:15378"/>
        <dbReference type="ChEBI" id="CHEBI:30616"/>
        <dbReference type="ChEBI" id="CHEBI:43474"/>
        <dbReference type="ChEBI" id="CHEBI:456216"/>
    </reaction>
</comment>
<evidence type="ECO:0000256" key="11">
    <source>
        <dbReference type="ARBA" id="ARBA00022723"/>
    </source>
</evidence>
<evidence type="ECO:0000256" key="2">
    <source>
        <dbReference type="ARBA" id="ARBA00001946"/>
    </source>
</evidence>
<evidence type="ECO:0000256" key="13">
    <source>
        <dbReference type="ARBA" id="ARBA00022759"/>
    </source>
</evidence>
<keyword evidence="10" id="KW-0540">Nuclease</keyword>
<evidence type="ECO:0000256" key="9">
    <source>
        <dbReference type="ARBA" id="ARBA00022705"/>
    </source>
</evidence>
<dbReference type="GO" id="GO:0016787">
    <property type="term" value="F:hydrolase activity"/>
    <property type="evidence" value="ECO:0007669"/>
    <property type="project" value="UniProtKB-KW"/>
</dbReference>
<dbReference type="SUPFAM" id="SSF55464">
    <property type="entry name" value="Origin of replication-binding domain, RBD-like"/>
    <property type="match status" value="1"/>
</dbReference>
<dbReference type="EMBL" id="MZ405021">
    <property type="protein sequence ID" value="QYV43181.1"/>
    <property type="molecule type" value="Genomic_DNA"/>
</dbReference>
<dbReference type="SUPFAM" id="SSF52540">
    <property type="entry name" value="P-loop containing nucleoside triphosphate hydrolases"/>
    <property type="match status" value="1"/>
</dbReference>
<dbReference type="Gene3D" id="3.40.1310.20">
    <property type="match status" value="1"/>
</dbReference>
<accession>A0A8G0QEL1</accession>
<dbReference type="GO" id="GO:0004519">
    <property type="term" value="F:endonuclease activity"/>
    <property type="evidence" value="ECO:0007669"/>
    <property type="project" value="UniProtKB-KW"/>
</dbReference>
<feature type="domain" description="CRESS-DNA virus Rep endonuclease" evidence="23">
    <location>
        <begin position="5"/>
        <end position="113"/>
    </location>
</feature>
<evidence type="ECO:0000256" key="5">
    <source>
        <dbReference type="ARBA" id="ARBA00014531"/>
    </source>
</evidence>
<evidence type="ECO:0000313" key="24">
    <source>
        <dbReference type="EMBL" id="QYV43172.1"/>
    </source>
</evidence>
<evidence type="ECO:0000256" key="16">
    <source>
        <dbReference type="ARBA" id="ARBA00022840"/>
    </source>
</evidence>
<keyword evidence="12" id="KW-0547">Nucleotide-binding</keyword>
<evidence type="ECO:0000256" key="4">
    <source>
        <dbReference type="ARBA" id="ARBA00008545"/>
    </source>
</evidence>
<evidence type="ECO:0000256" key="18">
    <source>
        <dbReference type="ARBA" id="ARBA00023125"/>
    </source>
</evidence>